<dbReference type="EMBL" id="PJBV01000015">
    <property type="protein sequence ID" value="PKH41337.1"/>
    <property type="molecule type" value="Genomic_DNA"/>
</dbReference>
<dbReference type="Gene3D" id="3.40.50.300">
    <property type="entry name" value="P-loop containing nucleotide triphosphate hydrolases"/>
    <property type="match status" value="1"/>
</dbReference>
<evidence type="ECO:0008006" key="5">
    <source>
        <dbReference type="Google" id="ProtNLM"/>
    </source>
</evidence>
<dbReference type="InterPro" id="IPR027417">
    <property type="entry name" value="P-loop_NTPase"/>
</dbReference>
<dbReference type="SUPFAM" id="SSF52540">
    <property type="entry name" value="P-loop containing nucleoside triphosphate hydrolases"/>
    <property type="match status" value="1"/>
</dbReference>
<dbReference type="EMBL" id="FOKC01000014">
    <property type="protein sequence ID" value="SFB45738.1"/>
    <property type="molecule type" value="Genomic_DNA"/>
</dbReference>
<accession>A0A1I1BAK1</accession>
<reference evidence="2" key="1">
    <citation type="submission" date="2016-10" db="EMBL/GenBank/DDBJ databases">
        <authorList>
            <person name="de Groot N.N."/>
        </authorList>
    </citation>
    <scope>NUCLEOTIDE SEQUENCE [LARGE SCALE GENOMIC DNA]</scope>
    <source>
        <strain evidence="2">CGMCC 1.10697</strain>
    </source>
</reference>
<keyword evidence="4" id="KW-1185">Reference proteome</keyword>
<dbReference type="OrthoDB" id="288532at2"/>
<dbReference type="RefSeq" id="WP_091201518.1">
    <property type="nucleotide sequence ID" value="NZ_FOKC01000014.1"/>
</dbReference>
<protein>
    <recommendedName>
        <fullName evidence="5">Sulfotransferase family protein</fullName>
    </recommendedName>
</protein>
<organism evidence="2 3">
    <name type="scientific">Nocardioides alpinus</name>
    <dbReference type="NCBI Taxonomy" id="748909"/>
    <lineage>
        <taxon>Bacteria</taxon>
        <taxon>Bacillati</taxon>
        <taxon>Actinomycetota</taxon>
        <taxon>Actinomycetes</taxon>
        <taxon>Propionibacteriales</taxon>
        <taxon>Nocardioidaceae</taxon>
        <taxon>Nocardioides</taxon>
    </lineage>
</organism>
<reference evidence="1 4" key="2">
    <citation type="submission" date="2017-12" db="EMBL/GenBank/DDBJ databases">
        <title>Pharmacopeia of the Arctic Ocean.</title>
        <authorList>
            <person name="Collins E."/>
            <person name="Ducluzeau A.-L."/>
        </authorList>
    </citation>
    <scope>NUCLEOTIDE SEQUENCE [LARGE SCALE GENOMIC DNA]</scope>
    <source>
        <strain evidence="1 4">DSM 23325</strain>
    </source>
</reference>
<gene>
    <name evidence="1" type="ORF">CXG46_09610</name>
    <name evidence="2" type="ORF">SAMN05192575_11449</name>
</gene>
<evidence type="ECO:0000313" key="2">
    <source>
        <dbReference type="EMBL" id="SFB45738.1"/>
    </source>
</evidence>
<proteinExistence type="predicted"/>
<evidence type="ECO:0000313" key="3">
    <source>
        <dbReference type="Proteomes" id="UP000199113"/>
    </source>
</evidence>
<name>A0A1I1BAK1_9ACTN</name>
<evidence type="ECO:0000313" key="1">
    <source>
        <dbReference type="EMBL" id="PKH41337.1"/>
    </source>
</evidence>
<dbReference type="Proteomes" id="UP000199113">
    <property type="component" value="Unassembled WGS sequence"/>
</dbReference>
<sequence length="207" mass="23373">MIASHAHRFVFVKTRKTAGTSLEIALSRHCGPEDVVTRISPEDEVLRAAAGGVGPQNDDTDPSSYAHMGARRVIEVIGRDTWDAYFTFAVERNPYDVVASSYRYSARKPTFTKTFAEFVRTPRRMERLALNERLYRLDGRVVVDQVYRYEELPAAVADISSRLGLSLDLPHAKQGSGVHYRELYGPGDAEIVAERFARTISHFGYRF</sequence>
<evidence type="ECO:0000313" key="4">
    <source>
        <dbReference type="Proteomes" id="UP000233565"/>
    </source>
</evidence>
<dbReference type="STRING" id="748909.SAMN05192575_11449"/>
<dbReference type="Proteomes" id="UP000233565">
    <property type="component" value="Unassembled WGS sequence"/>
</dbReference>
<dbReference type="AlphaFoldDB" id="A0A1I1BAK1"/>